<dbReference type="GO" id="GO:0005794">
    <property type="term" value="C:Golgi apparatus"/>
    <property type="evidence" value="ECO:0000318"/>
    <property type="project" value="GO_Central"/>
</dbReference>
<evidence type="ECO:0000256" key="3">
    <source>
        <dbReference type="ARBA" id="ARBA00022692"/>
    </source>
</evidence>
<keyword evidence="8" id="KW-0175">Coiled coil</keyword>
<dbReference type="GO" id="GO:0007030">
    <property type="term" value="P:Golgi organization"/>
    <property type="evidence" value="ECO:0000318"/>
    <property type="project" value="GO_Central"/>
</dbReference>
<feature type="domain" description="GOLD" evidence="11">
    <location>
        <begin position="36"/>
        <end position="153"/>
    </location>
</feature>
<evidence type="ECO:0000259" key="11">
    <source>
        <dbReference type="PROSITE" id="PS50866"/>
    </source>
</evidence>
<accession>A0A022Q9I4</accession>
<evidence type="ECO:0000256" key="1">
    <source>
        <dbReference type="ARBA" id="ARBA00004479"/>
    </source>
</evidence>
<comment type="subcellular location">
    <subcellularLocation>
        <location evidence="1 7">Membrane</location>
        <topology evidence="1 7">Single-pass type I membrane protein</topology>
    </subcellularLocation>
</comment>
<proteinExistence type="inferred from homology"/>
<evidence type="ECO:0000256" key="5">
    <source>
        <dbReference type="ARBA" id="ARBA00022989"/>
    </source>
</evidence>
<evidence type="ECO:0000256" key="7">
    <source>
        <dbReference type="RuleBase" id="RU003827"/>
    </source>
</evidence>
<dbReference type="PROSITE" id="PS50866">
    <property type="entry name" value="GOLD"/>
    <property type="match status" value="1"/>
</dbReference>
<dbReference type="InterPro" id="IPR009038">
    <property type="entry name" value="GOLD_dom"/>
</dbReference>
<dbReference type="OrthoDB" id="1929172at2759"/>
<evidence type="ECO:0000256" key="9">
    <source>
        <dbReference type="SAM" id="Phobius"/>
    </source>
</evidence>
<feature type="transmembrane region" description="Helical" evidence="9">
    <location>
        <begin position="188"/>
        <end position="208"/>
    </location>
</feature>
<organism evidence="12 13">
    <name type="scientific">Erythranthe guttata</name>
    <name type="common">Yellow monkey flower</name>
    <name type="synonym">Mimulus guttatus</name>
    <dbReference type="NCBI Taxonomy" id="4155"/>
    <lineage>
        <taxon>Eukaryota</taxon>
        <taxon>Viridiplantae</taxon>
        <taxon>Streptophyta</taxon>
        <taxon>Embryophyta</taxon>
        <taxon>Tracheophyta</taxon>
        <taxon>Spermatophyta</taxon>
        <taxon>Magnoliopsida</taxon>
        <taxon>eudicotyledons</taxon>
        <taxon>Gunneridae</taxon>
        <taxon>Pentapetalae</taxon>
        <taxon>asterids</taxon>
        <taxon>lamiids</taxon>
        <taxon>Lamiales</taxon>
        <taxon>Phrymaceae</taxon>
        <taxon>Erythranthe</taxon>
    </lineage>
</organism>
<dbReference type="Proteomes" id="UP000030748">
    <property type="component" value="Unassembled WGS sequence"/>
</dbReference>
<evidence type="ECO:0000256" key="2">
    <source>
        <dbReference type="ARBA" id="ARBA00007104"/>
    </source>
</evidence>
<evidence type="ECO:0000256" key="4">
    <source>
        <dbReference type="ARBA" id="ARBA00022729"/>
    </source>
</evidence>
<dbReference type="GO" id="GO:0005783">
    <property type="term" value="C:endoplasmic reticulum"/>
    <property type="evidence" value="ECO:0000318"/>
    <property type="project" value="GO_Central"/>
</dbReference>
<keyword evidence="5 9" id="KW-1133">Transmembrane helix</keyword>
<keyword evidence="6 9" id="KW-0472">Membrane</keyword>
<gene>
    <name evidence="12" type="ORF">MIMGU_mgv1a013502mg</name>
</gene>
<keyword evidence="13" id="KW-1185">Reference proteome</keyword>
<evidence type="ECO:0000313" key="12">
    <source>
        <dbReference type="EMBL" id="EYU23898.1"/>
    </source>
</evidence>
<evidence type="ECO:0000313" key="13">
    <source>
        <dbReference type="Proteomes" id="UP000030748"/>
    </source>
</evidence>
<dbReference type="eggNOG" id="KOG1691">
    <property type="taxonomic scope" value="Eukaryota"/>
</dbReference>
<protein>
    <recommendedName>
        <fullName evidence="11">GOLD domain-containing protein</fullName>
    </recommendedName>
</protein>
<evidence type="ECO:0000256" key="10">
    <source>
        <dbReference type="SAM" id="SignalP"/>
    </source>
</evidence>
<dbReference type="GO" id="GO:0005793">
    <property type="term" value="C:endoplasmic reticulum-Golgi intermediate compartment"/>
    <property type="evidence" value="ECO:0000318"/>
    <property type="project" value="GO_Central"/>
</dbReference>
<dbReference type="GO" id="GO:0016020">
    <property type="term" value="C:membrane"/>
    <property type="evidence" value="ECO:0007669"/>
    <property type="project" value="UniProtKB-SubCell"/>
</dbReference>
<dbReference type="Pfam" id="PF01105">
    <property type="entry name" value="EMP24_GP25L"/>
    <property type="match status" value="1"/>
</dbReference>
<dbReference type="SMART" id="SM01190">
    <property type="entry name" value="EMP24_GP25L"/>
    <property type="match status" value="1"/>
</dbReference>
<feature type="signal peptide" evidence="10">
    <location>
        <begin position="1"/>
        <end position="26"/>
    </location>
</feature>
<dbReference type="EMBL" id="KI632147">
    <property type="protein sequence ID" value="EYU23898.1"/>
    <property type="molecule type" value="Genomic_DNA"/>
</dbReference>
<evidence type="ECO:0000256" key="8">
    <source>
        <dbReference type="SAM" id="Coils"/>
    </source>
</evidence>
<dbReference type="AlphaFoldDB" id="A0A022Q9I4"/>
<evidence type="ECO:0000256" key="6">
    <source>
        <dbReference type="ARBA" id="ARBA00023136"/>
    </source>
</evidence>
<dbReference type="STRING" id="4155.A0A022Q9I4"/>
<dbReference type="GO" id="GO:0030134">
    <property type="term" value="C:COPII-coated ER to Golgi transport vesicle"/>
    <property type="evidence" value="ECO:0000318"/>
    <property type="project" value="GO_Central"/>
</dbReference>
<dbReference type="KEGG" id="egt:105973034"/>
<keyword evidence="3 7" id="KW-0812">Transmembrane</keyword>
<dbReference type="GO" id="GO:0006886">
    <property type="term" value="P:intracellular protein transport"/>
    <property type="evidence" value="ECO:0000318"/>
    <property type="project" value="GO_Central"/>
</dbReference>
<feature type="chain" id="PRO_5001507067" description="GOLD domain-containing protein" evidence="10">
    <location>
        <begin position="27"/>
        <end position="218"/>
    </location>
</feature>
<dbReference type="PhylomeDB" id="A0A022Q9I4"/>
<dbReference type="InterPro" id="IPR015720">
    <property type="entry name" value="Emp24-like"/>
</dbReference>
<name>A0A022Q9I4_ERYGU</name>
<feature type="coiled-coil region" evidence="8">
    <location>
        <begin position="137"/>
        <end position="164"/>
    </location>
</feature>
<comment type="similarity">
    <text evidence="2 7">Belongs to the EMP24/GP25L family.</text>
</comment>
<dbReference type="GO" id="GO:0006888">
    <property type="term" value="P:endoplasmic reticulum to Golgi vesicle-mediated transport"/>
    <property type="evidence" value="ECO:0000318"/>
    <property type="project" value="GO_Central"/>
</dbReference>
<keyword evidence="4 10" id="KW-0732">Signal</keyword>
<dbReference type="PANTHER" id="PTHR22811">
    <property type="entry name" value="TRANSMEMBRANE EMP24 DOMAIN-CONTAINING PROTEIN"/>
    <property type="match status" value="1"/>
</dbReference>
<sequence length="218" mass="24704">MKLQVAARRLWALMLAAAVVVPAARGVWFDLPKTELKCVGEEIRNGGVVVMGNYYSFYGDRDQNTTLNPSISVQVVSPYGSKLYNKEKMTHGEFAFTTTETGTYLACFGLDGDDHSGKTVTVGIDWKTGIATKDWESVAKKEKIEGLELELRKLEVAVRGIRDRMINMMSRQISMIVKSNRTSDRVDWYGTMSLGFCIVVAILQVWYLRRYFHKKKLI</sequence>
<reference evidence="12 13" key="1">
    <citation type="journal article" date="2013" name="Proc. Natl. Acad. Sci. U.S.A.">
        <title>Fine-scale variation in meiotic recombination in Mimulus inferred from population shotgun sequencing.</title>
        <authorList>
            <person name="Hellsten U."/>
            <person name="Wright K.M."/>
            <person name="Jenkins J."/>
            <person name="Shu S."/>
            <person name="Yuan Y."/>
            <person name="Wessler S.R."/>
            <person name="Schmutz J."/>
            <person name="Willis J.H."/>
            <person name="Rokhsar D.S."/>
        </authorList>
    </citation>
    <scope>NUCLEOTIDE SEQUENCE [LARGE SCALE GENOMIC DNA]</scope>
    <source>
        <strain evidence="13">cv. DUN x IM62</strain>
    </source>
</reference>